<dbReference type="EMBL" id="JAFMYU010000002">
    <property type="protein sequence ID" value="MBO0929833.1"/>
    <property type="molecule type" value="Genomic_DNA"/>
</dbReference>
<evidence type="ECO:0000313" key="1">
    <source>
        <dbReference type="EMBL" id="MBO0929833.1"/>
    </source>
</evidence>
<dbReference type="RefSeq" id="WP_207333805.1">
    <property type="nucleotide sequence ID" value="NZ_JAFMYU010000002.1"/>
</dbReference>
<evidence type="ECO:0000313" key="2">
    <source>
        <dbReference type="Proteomes" id="UP000664795"/>
    </source>
</evidence>
<dbReference type="Proteomes" id="UP000664795">
    <property type="component" value="Unassembled WGS sequence"/>
</dbReference>
<dbReference type="AlphaFoldDB" id="A0A939G288"/>
<comment type="caution">
    <text evidence="1">The sequence shown here is derived from an EMBL/GenBank/DDBJ whole genome shotgun (WGS) entry which is preliminary data.</text>
</comment>
<organism evidence="1 2">
    <name type="scientific">Fibrella aquatilis</name>
    <dbReference type="NCBI Taxonomy" id="2817059"/>
    <lineage>
        <taxon>Bacteria</taxon>
        <taxon>Pseudomonadati</taxon>
        <taxon>Bacteroidota</taxon>
        <taxon>Cytophagia</taxon>
        <taxon>Cytophagales</taxon>
        <taxon>Spirosomataceae</taxon>
        <taxon>Fibrella</taxon>
    </lineage>
</organism>
<name>A0A939G288_9BACT</name>
<reference evidence="1 2" key="1">
    <citation type="submission" date="2021-03" db="EMBL/GenBank/DDBJ databases">
        <title>Fibrella sp. HMF5036 genome sequencing and assembly.</title>
        <authorList>
            <person name="Kang H."/>
            <person name="Kim H."/>
            <person name="Bae S."/>
            <person name="Joh K."/>
        </authorList>
    </citation>
    <scope>NUCLEOTIDE SEQUENCE [LARGE SCALE GENOMIC DNA]</scope>
    <source>
        <strain evidence="1 2">HMF5036</strain>
    </source>
</reference>
<proteinExistence type="predicted"/>
<keyword evidence="2" id="KW-1185">Reference proteome</keyword>
<protein>
    <submittedName>
        <fullName evidence="1">Uncharacterized protein</fullName>
    </submittedName>
</protein>
<gene>
    <name evidence="1" type="ORF">J2I48_02460</name>
</gene>
<accession>A0A939G288</accession>
<sequence>MIIDSINVPVIESWRKAMDMKSIGFTLIEFDSVNSRYCRTLPVNKNIFSIGFEAHPYVDDVVRYCGFLAAIELSAVDIILRPLIIKYIDSQLDNSRPGATLTYEPNMPGHSSIWKNLHPYYEDNFYKNETLVTIFAEEVSRQVGLYLEPFWSQYADIQYINDEIINKIPHIELHQYLGGMTPEKKLIIMKLCSNPNFDVYKNWLLKVTEIVFSENPDFWANSRALRLELSDILDKV</sequence>